<feature type="active site" description="Proton acceptor" evidence="4">
    <location>
        <position position="236"/>
    </location>
</feature>
<dbReference type="InterPro" id="IPR026590">
    <property type="entry name" value="Ssirtuin_cat_dom"/>
</dbReference>
<feature type="binding site" evidence="4">
    <location>
        <position position="247"/>
    </location>
    <ligand>
        <name>Zn(2+)</name>
        <dbReference type="ChEBI" id="CHEBI:29105"/>
    </ligand>
</feature>
<feature type="region of interest" description="Disordered" evidence="5">
    <location>
        <begin position="475"/>
        <end position="630"/>
    </location>
</feature>
<dbReference type="InterPro" id="IPR026591">
    <property type="entry name" value="Sirtuin_cat_small_dom_sf"/>
</dbReference>
<dbReference type="InterPro" id="IPR029035">
    <property type="entry name" value="DHS-like_NAD/FAD-binding_dom"/>
</dbReference>
<name>A0A507ADC8_9PEZI</name>
<organism evidence="7 8">
    <name type="scientific">Thyridium curvatum</name>
    <dbReference type="NCBI Taxonomy" id="1093900"/>
    <lineage>
        <taxon>Eukaryota</taxon>
        <taxon>Fungi</taxon>
        <taxon>Dikarya</taxon>
        <taxon>Ascomycota</taxon>
        <taxon>Pezizomycotina</taxon>
        <taxon>Sordariomycetes</taxon>
        <taxon>Sordariomycetidae</taxon>
        <taxon>Thyridiales</taxon>
        <taxon>Thyridiaceae</taxon>
        <taxon>Thyridium</taxon>
    </lineage>
</organism>
<comment type="similarity">
    <text evidence="1">Belongs to the sirtuin family. Class I subfamily.</text>
</comment>
<feature type="compositionally biased region" description="Low complexity" evidence="5">
    <location>
        <begin position="552"/>
        <end position="561"/>
    </location>
</feature>
<keyword evidence="3" id="KW-0520">NAD</keyword>
<feature type="compositionally biased region" description="Polar residues" evidence="5">
    <location>
        <begin position="602"/>
        <end position="623"/>
    </location>
</feature>
<reference evidence="7 8" key="1">
    <citation type="submission" date="2019-06" db="EMBL/GenBank/DDBJ databases">
        <title>Draft genome sequence of the filamentous fungus Phialemoniopsis curvata isolated from diesel fuel.</title>
        <authorList>
            <person name="Varaljay V.A."/>
            <person name="Lyon W.J."/>
            <person name="Crouch A.L."/>
            <person name="Drake C.E."/>
            <person name="Hollomon J.M."/>
            <person name="Nadeau L.J."/>
            <person name="Nunn H.S."/>
            <person name="Stevenson B.S."/>
            <person name="Bojanowski C.L."/>
            <person name="Crookes-Goodson W.J."/>
        </authorList>
    </citation>
    <scope>NUCLEOTIDE SEQUENCE [LARGE SCALE GENOMIC DNA]</scope>
    <source>
        <strain evidence="7 8">D216</strain>
    </source>
</reference>
<feature type="binding site" evidence="4">
    <location>
        <position position="266"/>
    </location>
    <ligand>
        <name>Zn(2+)</name>
        <dbReference type="ChEBI" id="CHEBI:29105"/>
    </ligand>
</feature>
<comment type="caution">
    <text evidence="7">The sequence shown here is derived from an EMBL/GenBank/DDBJ whole genome shotgun (WGS) entry which is preliminary data.</text>
</comment>
<dbReference type="AlphaFoldDB" id="A0A507ADC8"/>
<dbReference type="GO" id="GO:0016740">
    <property type="term" value="F:transferase activity"/>
    <property type="evidence" value="ECO:0007669"/>
    <property type="project" value="UniProtKB-KW"/>
</dbReference>
<dbReference type="EMBL" id="SKBQ01000097">
    <property type="protein sequence ID" value="TPX07005.1"/>
    <property type="molecule type" value="Genomic_DNA"/>
</dbReference>
<protein>
    <recommendedName>
        <fullName evidence="6">Deacetylase sirtuin-type domain-containing protein</fullName>
    </recommendedName>
</protein>
<dbReference type="SUPFAM" id="SSF52467">
    <property type="entry name" value="DHS-like NAD/FAD-binding domain"/>
    <property type="match status" value="1"/>
</dbReference>
<dbReference type="GO" id="GO:0046872">
    <property type="term" value="F:metal ion binding"/>
    <property type="evidence" value="ECO:0007669"/>
    <property type="project" value="UniProtKB-KW"/>
</dbReference>
<dbReference type="Proteomes" id="UP000319257">
    <property type="component" value="Unassembled WGS sequence"/>
</dbReference>
<feature type="compositionally biased region" description="Basic residues" evidence="5">
    <location>
        <begin position="69"/>
        <end position="79"/>
    </location>
</feature>
<feature type="compositionally biased region" description="Basic residues" evidence="5">
    <location>
        <begin position="503"/>
        <end position="512"/>
    </location>
</feature>
<accession>A0A507ADC8</accession>
<dbReference type="Gene3D" id="3.40.50.1220">
    <property type="entry name" value="TPP-binding domain"/>
    <property type="match status" value="1"/>
</dbReference>
<feature type="region of interest" description="Disordered" evidence="5">
    <location>
        <begin position="424"/>
        <end position="446"/>
    </location>
</feature>
<evidence type="ECO:0000256" key="2">
    <source>
        <dbReference type="ARBA" id="ARBA00022679"/>
    </source>
</evidence>
<keyword evidence="2" id="KW-0808">Transferase</keyword>
<evidence type="ECO:0000256" key="1">
    <source>
        <dbReference type="ARBA" id="ARBA00006924"/>
    </source>
</evidence>
<sequence length="630" mass="68700">MSSDHSSPPSSPLSVLSKSPSLPSSPASLDPSKRYPSPTASSQSGGASPMKLQDEPDEICVRTDGPPPSKKRRVNPRKPRTTEYVQLEEASEDDEEKLEALLKALRKKKKIVVIAGAGISVSAGIPDFRSSTGLFTSLRGQHGLKKGSGKHLFDASVYKHDDATESFHSMVRELAQMAQNAKPTPFHHLLASLAHEGRLMRLYTQNVDCIDTSMPPLATNIPLNRKGPWPVTIQLHGGLSKMACSKCGGTEAFDASLFEGPEAPLCEPCTVADAVRTEFAGKRSHGIGRLRPRIVLYNEFNPDEEAIGQVMQADLKRGPDAVIVVGTTLKIPGVRRIVKEMCLSTRSRNNGFTAWVNIDPEPQGAEFKGCWDLIVKGKSDDVAELVNLPHWDEQDIGDSWKVTGIPEAEERCKEGITREHIDIVLDAKPPSETTEPAVKEETPELPELKSKLVEQVQGIPTPSASPKLRTALPDHAAANKSKQKQGKLLFGSQTKPEAAGKQTKARKPRQPKKAKEEKPRSNLVKAFKATKNVLPGAGSHSDINKQKKHSLPWEPESSDLSSPPPAKREEGETFSGLPPLRDNYYKENHPPFTIEAAPSTPPQQQGHFSPSGRETISPSSKPRSLSHLID</sequence>
<dbReference type="InParanoid" id="A0A507ADC8"/>
<dbReference type="PANTHER" id="PTHR47651">
    <property type="entry name" value="NAD-DEPENDENT HISTONE DEACETYLASE HST4"/>
    <property type="match status" value="1"/>
</dbReference>
<feature type="region of interest" description="Disordered" evidence="5">
    <location>
        <begin position="1"/>
        <end position="93"/>
    </location>
</feature>
<evidence type="ECO:0000313" key="8">
    <source>
        <dbReference type="Proteomes" id="UP000319257"/>
    </source>
</evidence>
<dbReference type="STRING" id="1093900.A0A507ADC8"/>
<dbReference type="PANTHER" id="PTHR47651:SF17">
    <property type="entry name" value="DEACETYLASE SIRTUIN-TYPE DOMAIN-CONTAINING PROTEIN"/>
    <property type="match status" value="1"/>
</dbReference>
<feature type="compositionally biased region" description="Low complexity" evidence="5">
    <location>
        <begin position="1"/>
        <end position="30"/>
    </location>
</feature>
<feature type="domain" description="Deacetylase sirtuin-type" evidence="6">
    <location>
        <begin position="91"/>
        <end position="415"/>
    </location>
</feature>
<evidence type="ECO:0000256" key="5">
    <source>
        <dbReference type="SAM" id="MobiDB-lite"/>
    </source>
</evidence>
<feature type="binding site" evidence="4">
    <location>
        <position position="244"/>
    </location>
    <ligand>
        <name>Zn(2+)</name>
        <dbReference type="ChEBI" id="CHEBI:29105"/>
    </ligand>
</feature>
<proteinExistence type="inferred from homology"/>
<dbReference type="InterPro" id="IPR003000">
    <property type="entry name" value="Sirtuin"/>
</dbReference>
<keyword evidence="4" id="KW-0862">Zinc</keyword>
<dbReference type="GO" id="GO:0070403">
    <property type="term" value="F:NAD+ binding"/>
    <property type="evidence" value="ECO:0007669"/>
    <property type="project" value="InterPro"/>
</dbReference>
<dbReference type="GeneID" id="41978520"/>
<evidence type="ECO:0000313" key="7">
    <source>
        <dbReference type="EMBL" id="TPX07005.1"/>
    </source>
</evidence>
<evidence type="ECO:0000256" key="3">
    <source>
        <dbReference type="ARBA" id="ARBA00023027"/>
    </source>
</evidence>
<dbReference type="Gene3D" id="3.30.1600.10">
    <property type="entry name" value="SIR2/SIRT2 'Small Domain"/>
    <property type="match status" value="1"/>
</dbReference>
<evidence type="ECO:0000256" key="4">
    <source>
        <dbReference type="PROSITE-ProRule" id="PRU00236"/>
    </source>
</evidence>
<gene>
    <name evidence="7" type="ORF">E0L32_011073</name>
</gene>
<keyword evidence="4" id="KW-0479">Metal-binding</keyword>
<dbReference type="OrthoDB" id="2919105at2759"/>
<keyword evidence="8" id="KW-1185">Reference proteome</keyword>
<dbReference type="PROSITE" id="PS50305">
    <property type="entry name" value="SIRTUIN"/>
    <property type="match status" value="1"/>
</dbReference>
<feature type="binding site" evidence="4">
    <location>
        <position position="269"/>
    </location>
    <ligand>
        <name>Zn(2+)</name>
        <dbReference type="ChEBI" id="CHEBI:29105"/>
    </ligand>
</feature>
<feature type="compositionally biased region" description="Basic and acidic residues" evidence="5">
    <location>
        <begin position="437"/>
        <end position="446"/>
    </location>
</feature>
<evidence type="ECO:0000259" key="6">
    <source>
        <dbReference type="PROSITE" id="PS50305"/>
    </source>
</evidence>
<dbReference type="Pfam" id="PF02146">
    <property type="entry name" value="SIR2"/>
    <property type="match status" value="1"/>
</dbReference>
<dbReference type="RefSeq" id="XP_030988716.1">
    <property type="nucleotide sequence ID" value="XM_031133763.1"/>
</dbReference>